<organism evidence="2 3">
    <name type="scientific">Flavobacterium myungsuense</name>
    <dbReference type="NCBI Taxonomy" id="651823"/>
    <lineage>
        <taxon>Bacteria</taxon>
        <taxon>Pseudomonadati</taxon>
        <taxon>Bacteroidota</taxon>
        <taxon>Flavobacteriia</taxon>
        <taxon>Flavobacteriales</taxon>
        <taxon>Flavobacteriaceae</taxon>
        <taxon>Flavobacterium</taxon>
    </lineage>
</organism>
<protein>
    <recommendedName>
        <fullName evidence="4">Rod shape-determining protein MreD</fullName>
    </recommendedName>
</protein>
<proteinExistence type="predicted"/>
<evidence type="ECO:0000313" key="2">
    <source>
        <dbReference type="EMBL" id="MFD0985237.1"/>
    </source>
</evidence>
<dbReference type="EMBL" id="JBHTIZ010000045">
    <property type="protein sequence ID" value="MFD0985237.1"/>
    <property type="molecule type" value="Genomic_DNA"/>
</dbReference>
<name>A0ABW3J481_9FLAO</name>
<comment type="caution">
    <text evidence="2">The sequence shown here is derived from an EMBL/GenBank/DDBJ whole genome shotgun (WGS) entry which is preliminary data.</text>
</comment>
<accession>A0ABW3J481</accession>
<feature type="transmembrane region" description="Helical" evidence="1">
    <location>
        <begin position="18"/>
        <end position="37"/>
    </location>
</feature>
<evidence type="ECO:0000256" key="1">
    <source>
        <dbReference type="SAM" id="Phobius"/>
    </source>
</evidence>
<evidence type="ECO:0008006" key="4">
    <source>
        <dbReference type="Google" id="ProtNLM"/>
    </source>
</evidence>
<reference evidence="3" key="1">
    <citation type="journal article" date="2019" name="Int. J. Syst. Evol. Microbiol.">
        <title>The Global Catalogue of Microorganisms (GCM) 10K type strain sequencing project: providing services to taxonomists for standard genome sequencing and annotation.</title>
        <authorList>
            <consortium name="The Broad Institute Genomics Platform"/>
            <consortium name="The Broad Institute Genome Sequencing Center for Infectious Disease"/>
            <person name="Wu L."/>
            <person name="Ma J."/>
        </authorList>
    </citation>
    <scope>NUCLEOTIDE SEQUENCE [LARGE SCALE GENOMIC DNA]</scope>
    <source>
        <strain evidence="3">CECT 7649</strain>
    </source>
</reference>
<keyword evidence="3" id="KW-1185">Reference proteome</keyword>
<keyword evidence="1" id="KW-0812">Transmembrane</keyword>
<gene>
    <name evidence="2" type="ORF">ACFQ0S_12205</name>
</gene>
<dbReference type="Proteomes" id="UP001597051">
    <property type="component" value="Unassembled WGS sequence"/>
</dbReference>
<evidence type="ECO:0000313" key="3">
    <source>
        <dbReference type="Proteomes" id="UP001597051"/>
    </source>
</evidence>
<dbReference type="RefSeq" id="WP_379757943.1">
    <property type="nucleotide sequence ID" value="NZ_JBHSYB010000028.1"/>
</dbReference>
<keyword evidence="1" id="KW-0472">Membrane</keyword>
<sequence length="99" mass="11510">MSQEMQTQNKINTKNRDLILGLFFDFIGMLSFSIPLIGEFSDVIWAPIAGFLMTYLYKGKVGKIAGILTFLEEIIPFTDFIPSFTLTWIYKYLIRRDEI</sequence>
<keyword evidence="1" id="KW-1133">Transmembrane helix</keyword>